<evidence type="ECO:0000256" key="4">
    <source>
        <dbReference type="ARBA" id="ARBA00023004"/>
    </source>
</evidence>
<dbReference type="InterPro" id="IPR051460">
    <property type="entry name" value="HdrC_iron-sulfur_subunit"/>
</dbReference>
<feature type="transmembrane region" description="Helical" evidence="7">
    <location>
        <begin position="132"/>
        <end position="154"/>
    </location>
</feature>
<dbReference type="GO" id="GO:0016491">
    <property type="term" value="F:oxidoreductase activity"/>
    <property type="evidence" value="ECO:0007669"/>
    <property type="project" value="UniProtKB-KW"/>
</dbReference>
<name>A0A9E7C0W3_9ACTN</name>
<gene>
    <name evidence="9" type="primary">gcvT_4</name>
    <name evidence="9" type="ORF">DSM104329_02426</name>
</gene>
<dbReference type="Pfam" id="PF08669">
    <property type="entry name" value="GCV_T_C"/>
    <property type="match status" value="1"/>
</dbReference>
<keyword evidence="7" id="KW-0812">Transmembrane</keyword>
<dbReference type="InterPro" id="IPR017896">
    <property type="entry name" value="4Fe4S_Fe-S-bd"/>
</dbReference>
<evidence type="ECO:0000256" key="1">
    <source>
        <dbReference type="ARBA" id="ARBA00022485"/>
    </source>
</evidence>
<reference evidence="9" key="1">
    <citation type="journal article" date="2022" name="Int. J. Syst. Evol. Microbiol.">
        <title>Pseudomonas aegrilactucae sp. nov. and Pseudomonas morbosilactucae sp. nov., pathogens causing bacterial rot of lettuce in Japan.</title>
        <authorList>
            <person name="Sawada H."/>
            <person name="Fujikawa T."/>
            <person name="Satou M."/>
        </authorList>
    </citation>
    <scope>NUCLEOTIDE SEQUENCE</scope>
    <source>
        <strain evidence="9">0166_1</strain>
    </source>
</reference>
<dbReference type="PROSITE" id="PS51379">
    <property type="entry name" value="4FE4S_FER_2"/>
    <property type="match status" value="2"/>
</dbReference>
<dbReference type="KEGG" id="sbae:DSM104329_02426"/>
<dbReference type="AlphaFoldDB" id="A0A9E7C0W3"/>
<dbReference type="RefSeq" id="WP_259315709.1">
    <property type="nucleotide sequence ID" value="NZ_CP087164.1"/>
</dbReference>
<evidence type="ECO:0000259" key="8">
    <source>
        <dbReference type="PROSITE" id="PS51379"/>
    </source>
</evidence>
<feature type="transmembrane region" description="Helical" evidence="7">
    <location>
        <begin position="21"/>
        <end position="45"/>
    </location>
</feature>
<keyword evidence="7" id="KW-1133">Transmembrane helix</keyword>
<dbReference type="InterPro" id="IPR006222">
    <property type="entry name" value="GCVT_N"/>
</dbReference>
<dbReference type="EC" id="2.1.2.10" evidence="9"/>
<dbReference type="InterPro" id="IPR029043">
    <property type="entry name" value="GcvT/YgfZ_C"/>
</dbReference>
<keyword evidence="2" id="KW-0479">Metal-binding</keyword>
<dbReference type="Gene3D" id="3.30.1360.120">
    <property type="entry name" value="Probable tRNA modification gtpase trme, domain 1"/>
    <property type="match status" value="1"/>
</dbReference>
<dbReference type="SUPFAM" id="SSF46548">
    <property type="entry name" value="alpha-helical ferredoxin"/>
    <property type="match status" value="1"/>
</dbReference>
<organism evidence="9 10">
    <name type="scientific">Capillimicrobium parvum</name>
    <dbReference type="NCBI Taxonomy" id="2884022"/>
    <lineage>
        <taxon>Bacteria</taxon>
        <taxon>Bacillati</taxon>
        <taxon>Actinomycetota</taxon>
        <taxon>Thermoleophilia</taxon>
        <taxon>Solirubrobacterales</taxon>
        <taxon>Capillimicrobiaceae</taxon>
        <taxon>Capillimicrobium</taxon>
    </lineage>
</organism>
<dbReference type="Gene3D" id="1.10.1060.10">
    <property type="entry name" value="Alpha-helical ferredoxin"/>
    <property type="match status" value="1"/>
</dbReference>
<evidence type="ECO:0000256" key="2">
    <source>
        <dbReference type="ARBA" id="ARBA00022723"/>
    </source>
</evidence>
<dbReference type="GO" id="GO:0051539">
    <property type="term" value="F:4 iron, 4 sulfur cluster binding"/>
    <property type="evidence" value="ECO:0007669"/>
    <property type="project" value="UniProtKB-KW"/>
</dbReference>
<dbReference type="InterPro" id="IPR017900">
    <property type="entry name" value="4Fe4S_Fe_S_CS"/>
</dbReference>
<evidence type="ECO:0000313" key="10">
    <source>
        <dbReference type="Proteomes" id="UP001162834"/>
    </source>
</evidence>
<feature type="domain" description="4Fe-4S ferredoxin-type" evidence="8">
    <location>
        <begin position="309"/>
        <end position="338"/>
    </location>
</feature>
<evidence type="ECO:0000313" key="9">
    <source>
        <dbReference type="EMBL" id="UGS36029.1"/>
    </source>
</evidence>
<dbReference type="GO" id="GO:0004047">
    <property type="term" value="F:aminomethyltransferase activity"/>
    <property type="evidence" value="ECO:0007669"/>
    <property type="project" value="UniProtKB-EC"/>
</dbReference>
<keyword evidence="5" id="KW-0411">Iron-sulfur</keyword>
<dbReference type="SUPFAM" id="SSF103025">
    <property type="entry name" value="Folate-binding domain"/>
    <property type="match status" value="1"/>
</dbReference>
<dbReference type="GO" id="GO:0046872">
    <property type="term" value="F:metal ion binding"/>
    <property type="evidence" value="ECO:0007669"/>
    <property type="project" value="UniProtKB-KW"/>
</dbReference>
<feature type="region of interest" description="Disordered" evidence="6">
    <location>
        <begin position="716"/>
        <end position="738"/>
    </location>
</feature>
<protein>
    <submittedName>
        <fullName evidence="9">Aminomethyltransferase</fullName>
        <ecNumber evidence="9">2.1.2.10</ecNumber>
    </submittedName>
</protein>
<keyword evidence="9" id="KW-0808">Transferase</keyword>
<feature type="transmembrane region" description="Helical" evidence="7">
    <location>
        <begin position="187"/>
        <end position="209"/>
    </location>
</feature>
<dbReference type="EMBL" id="CP087164">
    <property type="protein sequence ID" value="UGS36029.1"/>
    <property type="molecule type" value="Genomic_DNA"/>
</dbReference>
<keyword evidence="3" id="KW-0560">Oxidoreductase</keyword>
<dbReference type="PANTHER" id="PTHR43255:SF1">
    <property type="entry name" value="IRON-SULFUR-BINDING OXIDOREDUCTASE FADF-RELATED"/>
    <property type="match status" value="1"/>
</dbReference>
<dbReference type="Pfam" id="PF13183">
    <property type="entry name" value="Fer4_8"/>
    <property type="match status" value="1"/>
</dbReference>
<dbReference type="PROSITE" id="PS00198">
    <property type="entry name" value="4FE4S_FER_1"/>
    <property type="match status" value="1"/>
</dbReference>
<keyword evidence="7" id="KW-0472">Membrane</keyword>
<evidence type="ECO:0000256" key="5">
    <source>
        <dbReference type="ARBA" id="ARBA00023014"/>
    </source>
</evidence>
<dbReference type="InterPro" id="IPR027266">
    <property type="entry name" value="TrmE/GcvT-like"/>
</dbReference>
<dbReference type="InterPro" id="IPR013977">
    <property type="entry name" value="GcvT_C"/>
</dbReference>
<proteinExistence type="predicted"/>
<keyword evidence="10" id="KW-1185">Reference proteome</keyword>
<sequence length="1102" mass="121842">MTAAAPPTREVFWHMPAWAEVLWYVLAVASVASVASVAVFACGVARPVVKYRRGRPGNLPPVRELPARIAAACRTVFAHASIKRRDPYVGSAHRLMFYGFLTLFAGTVVLAINTDVTERFFGWRFFEGDFYLGYSIVLDVLGVALLAGLVMMMVRRARRPPQLDYRRPDREPGDPDQDRRAYRIGDWLFVGALLYLVLTGYLLEGVRIAMDEPGHDAFSPVGWLSAQAIGVLGLSDGVLGTLRHVIWWSHGLVAIVFVASIPYTKAAHMLTSFASLVLRDPLAGRRLRPIPPELEHEPAGYGVLADFFTEHLLQLDACTKCGKCHVACPANATGRPLSPRDVVLDLRELANHGGMDVPVIGDEHVREDTLWSCMQCNACVEICPVGIEQAPMINQMRRRLVEEGRMQPALQKTLQTIQKSGNSFGESKRKRGRWTRELDFEVQDARKEPVDVLWFVGDYASFDPRSQQVTRSVARLMHAAGVDFGILYDGEQNAGNDVRRVGEEGLFEALAQTNIAALSGCEFNRIVTSDPHSLNTLRNEYPQLGATWTVTHHTAFLLELVEEGRLSPVRPLDLRVTYHDPCYLGRHNGGYDAPRALLERIGCDLVEMPRNRDNSFCCGAGGGRIWMTDPPGTERPSENRIREAVGLGELDHFVVSCPKDVRCTRTRSRRRATRTGSRCARSPSCWKRRWLRRNRRRRWPRHTNYPLDKLGRRAYGRPARTRRSAVSGTGQEDQLLHSPVHERIVRGDAEVMDVYGMAQPVVAEDVELEYRAVREGVGILDFSPLLKVDVEGPNAKELLNRAFARDLAKVATGRIAYGPVLGEDGLMRDDSTVAVRGDDRLRVAGSPLMPPEIVPYAESVGLTATERRSELAHLNIQGPRSRDVLARLTDADVSNAAFPYYTIKDGIPVAGVKDAYVARMGYTAELGYELMVPADAALDVFDALMEAGAEFGIRPVGGAAIMMVRIEAGMVMGEFEYDTRTSPWECGLGWAVDLEKGDFRGRDAVLRLRDERRQRLVGVVLERGEDGATGAPLQSAGGEAIGAVTMSMPSPYLGGKTLALARVDEAHAAPGTSVRAAVDGDEIPGEVVSIPVYDPERKRVRS</sequence>
<evidence type="ECO:0000256" key="3">
    <source>
        <dbReference type="ARBA" id="ARBA00023002"/>
    </source>
</evidence>
<evidence type="ECO:0000256" key="7">
    <source>
        <dbReference type="SAM" id="Phobius"/>
    </source>
</evidence>
<dbReference type="InterPro" id="IPR004017">
    <property type="entry name" value="Cys_rich_dom"/>
</dbReference>
<dbReference type="SUPFAM" id="SSF103501">
    <property type="entry name" value="Respiratory nitrate reductase 1 gamma chain"/>
    <property type="match status" value="1"/>
</dbReference>
<dbReference type="InterPro" id="IPR036197">
    <property type="entry name" value="NarG-like_sf"/>
</dbReference>
<feature type="domain" description="4Fe-4S ferredoxin-type" evidence="8">
    <location>
        <begin position="363"/>
        <end position="393"/>
    </location>
</feature>
<dbReference type="Pfam" id="PF01571">
    <property type="entry name" value="GCV_T"/>
    <property type="match status" value="1"/>
</dbReference>
<dbReference type="Pfam" id="PF02754">
    <property type="entry name" value="CCG"/>
    <property type="match status" value="2"/>
</dbReference>
<keyword evidence="4" id="KW-0408">Iron</keyword>
<feature type="transmembrane region" description="Helical" evidence="7">
    <location>
        <begin position="95"/>
        <end position="112"/>
    </location>
</feature>
<dbReference type="SUPFAM" id="SSF101790">
    <property type="entry name" value="Aminomethyltransferase beta-barrel domain"/>
    <property type="match status" value="1"/>
</dbReference>
<dbReference type="InterPro" id="IPR009051">
    <property type="entry name" value="Helical_ferredxn"/>
</dbReference>
<dbReference type="PANTHER" id="PTHR43255">
    <property type="entry name" value="IRON-SULFUR-BINDING OXIDOREDUCTASE FADF-RELATED-RELATED"/>
    <property type="match status" value="1"/>
</dbReference>
<keyword evidence="1" id="KW-0004">4Fe-4S</keyword>
<dbReference type="Proteomes" id="UP001162834">
    <property type="component" value="Chromosome"/>
</dbReference>
<dbReference type="Gene3D" id="1.20.950.20">
    <property type="entry name" value="Transmembrane di-heme cytochromes, Chain C"/>
    <property type="match status" value="1"/>
</dbReference>
<feature type="transmembrane region" description="Helical" evidence="7">
    <location>
        <begin position="246"/>
        <end position="263"/>
    </location>
</feature>
<dbReference type="GO" id="GO:0005886">
    <property type="term" value="C:plasma membrane"/>
    <property type="evidence" value="ECO:0007669"/>
    <property type="project" value="TreeGrafter"/>
</dbReference>
<evidence type="ECO:0000256" key="6">
    <source>
        <dbReference type="SAM" id="MobiDB-lite"/>
    </source>
</evidence>
<accession>A0A9E7C0W3</accession>
<feature type="transmembrane region" description="Helical" evidence="7">
    <location>
        <begin position="221"/>
        <end position="239"/>
    </location>
</feature>